<proteinExistence type="predicted"/>
<organism evidence="1 2">
    <name type="scientific">Rangifer tarandus platyrhynchus</name>
    <name type="common">Svalbard reindeer</name>
    <dbReference type="NCBI Taxonomy" id="3082113"/>
    <lineage>
        <taxon>Eukaryota</taxon>
        <taxon>Metazoa</taxon>
        <taxon>Chordata</taxon>
        <taxon>Craniata</taxon>
        <taxon>Vertebrata</taxon>
        <taxon>Euteleostomi</taxon>
        <taxon>Mammalia</taxon>
        <taxon>Eutheria</taxon>
        <taxon>Laurasiatheria</taxon>
        <taxon>Artiodactyla</taxon>
        <taxon>Ruminantia</taxon>
        <taxon>Pecora</taxon>
        <taxon>Cervidae</taxon>
        <taxon>Odocoileinae</taxon>
        <taxon>Rangifer</taxon>
    </lineage>
</organism>
<reference evidence="1" key="1">
    <citation type="submission" date="2023-05" db="EMBL/GenBank/DDBJ databases">
        <authorList>
            <consortium name="ELIXIR-Norway"/>
        </authorList>
    </citation>
    <scope>NUCLEOTIDE SEQUENCE</scope>
</reference>
<protein>
    <submittedName>
        <fullName evidence="1">Uncharacterized protein</fullName>
    </submittedName>
</protein>
<sequence>MRLKTWDTACAATPLASDDILQPFTSLTEDPLHVKNSPEPRECWVNRRKQASSTDSNHCTCSRTKIAHLSELRAEWGHGNSVSERTGQRTVFGFRELHRYSYLKFTPIPWSTPTCCCRKGVNDRHGRIPVGACGQPWR</sequence>
<evidence type="ECO:0000313" key="1">
    <source>
        <dbReference type="EMBL" id="CAM9627264.1"/>
    </source>
</evidence>
<dbReference type="EMBL" id="OX596098">
    <property type="protein sequence ID" value="CAM9627264.1"/>
    <property type="molecule type" value="Genomic_DNA"/>
</dbReference>
<gene>
    <name evidence="1" type="ORF">MRATA1EN22A_LOCUS5175</name>
</gene>
<reference evidence="1" key="2">
    <citation type="submission" date="2025-03" db="EMBL/GenBank/DDBJ databases">
        <authorList>
            <consortium name="ELIXIR-Norway"/>
            <consortium name="Elixir Norway"/>
        </authorList>
    </citation>
    <scope>NUCLEOTIDE SEQUENCE</scope>
</reference>
<evidence type="ECO:0000313" key="2">
    <source>
        <dbReference type="Proteomes" id="UP001162501"/>
    </source>
</evidence>
<name>A0AC59YF24_RANTA</name>
<accession>A0AC59YF24</accession>
<dbReference type="Proteomes" id="UP001162501">
    <property type="component" value="Chromosome 14"/>
</dbReference>